<keyword evidence="12" id="KW-1185">Reference proteome</keyword>
<comment type="subcellular location">
    <subcellularLocation>
        <location evidence="1">Endomembrane system</location>
        <topology evidence="1">Multi-pass membrane protein</topology>
    </subcellularLocation>
</comment>
<feature type="transmembrane region" description="Helical" evidence="8">
    <location>
        <begin position="54"/>
        <end position="73"/>
    </location>
</feature>
<keyword evidence="3" id="KW-1003">Cell membrane</keyword>
<dbReference type="InterPro" id="IPR003667">
    <property type="entry name" value="NqrDE/RnfAE"/>
</dbReference>
<keyword evidence="4 8" id="KW-0812">Transmembrane</keyword>
<keyword evidence="2" id="KW-0813">Transport</keyword>
<keyword evidence="5" id="KW-1278">Translocase</keyword>
<reference evidence="9" key="2">
    <citation type="journal article" date="2020" name="Microorganisms">
        <title>Reliable Identification of Environmental Pseudomonas Isolates Using the rpoD Gene.</title>
        <authorList>
            <consortium name="The Broad Institute Genome Sequencing Platform"/>
            <person name="Girard L."/>
            <person name="Lood C."/>
            <person name="Rokni-Zadeh H."/>
            <person name="van Noort V."/>
            <person name="Lavigne R."/>
            <person name="De Mot R."/>
        </authorList>
    </citation>
    <scope>NUCLEOTIDE SEQUENCE</scope>
    <source>
        <strain evidence="9">SWRI10</strain>
    </source>
</reference>
<dbReference type="Pfam" id="PF02508">
    <property type="entry name" value="Rnf-Nqr"/>
    <property type="match status" value="1"/>
</dbReference>
<protein>
    <submittedName>
        <fullName evidence="9">NADH:quinone oxidoreductase</fullName>
    </submittedName>
</protein>
<evidence type="ECO:0000313" key="10">
    <source>
        <dbReference type="EMBL" id="MBV4537592.1"/>
    </source>
</evidence>
<feature type="transmembrane region" description="Helical" evidence="8">
    <location>
        <begin position="138"/>
        <end position="161"/>
    </location>
</feature>
<organism evidence="9">
    <name type="scientific">Pseudomonas urmiensis</name>
    <dbReference type="NCBI Taxonomy" id="2745493"/>
    <lineage>
        <taxon>Bacteria</taxon>
        <taxon>Pseudomonadati</taxon>
        <taxon>Pseudomonadota</taxon>
        <taxon>Gammaproteobacteria</taxon>
        <taxon>Pseudomonadales</taxon>
        <taxon>Pseudomonadaceae</taxon>
        <taxon>Pseudomonas</taxon>
    </lineage>
</organism>
<reference evidence="9" key="3">
    <citation type="submission" date="2020-07" db="EMBL/GenBank/DDBJ databases">
        <authorList>
            <person name="Lood C."/>
            <person name="Girard L."/>
        </authorList>
    </citation>
    <scope>NUCLEOTIDE SEQUENCE</scope>
    <source>
        <strain evidence="9">SWRI10</strain>
    </source>
</reference>
<dbReference type="PIRSF" id="PIRSF006102">
    <property type="entry name" value="NQR_DE"/>
    <property type="match status" value="1"/>
</dbReference>
<evidence type="ECO:0000256" key="2">
    <source>
        <dbReference type="ARBA" id="ARBA00022448"/>
    </source>
</evidence>
<gene>
    <name evidence="10" type="ORF">HU737_016615</name>
    <name evidence="9" type="ORF">HU737_18555</name>
    <name evidence="11" type="ORF">KW869_12825</name>
</gene>
<dbReference type="PROSITE" id="PS51257">
    <property type="entry name" value="PROKAR_LIPOPROTEIN"/>
    <property type="match status" value="1"/>
</dbReference>
<evidence type="ECO:0000256" key="4">
    <source>
        <dbReference type="ARBA" id="ARBA00022692"/>
    </source>
</evidence>
<keyword evidence="7 8" id="KW-0472">Membrane</keyword>
<dbReference type="GO" id="GO:0016020">
    <property type="term" value="C:membrane"/>
    <property type="evidence" value="ECO:0007669"/>
    <property type="project" value="InterPro"/>
</dbReference>
<dbReference type="Proteomes" id="UP000599879">
    <property type="component" value="Unassembled WGS sequence"/>
</dbReference>
<accession>A0A923G1S9</accession>
<evidence type="ECO:0000256" key="7">
    <source>
        <dbReference type="ARBA" id="ARBA00023136"/>
    </source>
</evidence>
<dbReference type="EMBL" id="JABWRE020000001">
    <property type="protein sequence ID" value="MBV4537592.1"/>
    <property type="molecule type" value="Genomic_DNA"/>
</dbReference>
<reference evidence="10" key="4">
    <citation type="submission" date="2021-06" db="EMBL/GenBank/DDBJ databases">
        <title>Updating the genus Pseudomonas: Description of 43 new species and partition of the Pseudomonas putida group.</title>
        <authorList>
            <person name="Girard L."/>
            <person name="Lood C."/>
            <person name="Vandamme P."/>
            <person name="Rokni-Zadeh H."/>
            <person name="Van Noort V."/>
            <person name="Hofte M."/>
            <person name="Lavigne R."/>
            <person name="De Mot R."/>
        </authorList>
    </citation>
    <scope>NUCLEOTIDE SEQUENCE</scope>
    <source>
        <strain evidence="10">SWRI10</strain>
    </source>
</reference>
<evidence type="ECO:0000256" key="6">
    <source>
        <dbReference type="ARBA" id="ARBA00022989"/>
    </source>
</evidence>
<feature type="transmembrane region" description="Helical" evidence="8">
    <location>
        <begin position="111"/>
        <end position="132"/>
    </location>
</feature>
<dbReference type="GO" id="GO:0012505">
    <property type="term" value="C:endomembrane system"/>
    <property type="evidence" value="ECO:0007669"/>
    <property type="project" value="UniProtKB-SubCell"/>
</dbReference>
<evidence type="ECO:0000256" key="3">
    <source>
        <dbReference type="ARBA" id="ARBA00022519"/>
    </source>
</evidence>
<dbReference type="RefSeq" id="WP_186556215.1">
    <property type="nucleotide sequence ID" value="NZ_JABWRE020000001.1"/>
</dbReference>
<evidence type="ECO:0000313" key="9">
    <source>
        <dbReference type="EMBL" id="MBC3442694.1"/>
    </source>
</evidence>
<evidence type="ECO:0000256" key="5">
    <source>
        <dbReference type="ARBA" id="ARBA00022967"/>
    </source>
</evidence>
<evidence type="ECO:0000256" key="1">
    <source>
        <dbReference type="ARBA" id="ARBA00004127"/>
    </source>
</evidence>
<evidence type="ECO:0000313" key="12">
    <source>
        <dbReference type="Proteomes" id="UP001621534"/>
    </source>
</evidence>
<comment type="caution">
    <text evidence="9">The sequence shown here is derived from an EMBL/GenBank/DDBJ whole genome shotgun (WGS) entry which is preliminary data.</text>
</comment>
<feature type="transmembrane region" description="Helical" evidence="8">
    <location>
        <begin position="79"/>
        <end position="99"/>
    </location>
</feature>
<feature type="transmembrane region" description="Helical" evidence="8">
    <location>
        <begin position="20"/>
        <end position="42"/>
    </location>
</feature>
<sequence>MNRLWFFSVSLLPLLGATRTLLQAAAICGCAVLLMVSHQALLTPLSRQLSGYPYLLASVLLIAALTSCLHMSLHAWALPLALALGHYPLLLSVQCLAADHLLPQQARWRSLALHLAGFVTAGLLLGALRQWLTSSTDLYLANLAPGALILLGLLLALYNRLRPGPAPSRRQGIR</sequence>
<proteinExistence type="predicted"/>
<reference evidence="11 12" key="1">
    <citation type="journal article" date="2012" name="Plant Soil">
        <title>Screening of plant growth-promoting traits in arsenic-resistant bacteria isolated from the rhizosphere of soybean plants from Argentinean agricultural soil.</title>
        <authorList>
            <person name="Wevar Oller A.L."/>
            <person name="Talano M.A."/>
            <person name="Agostini E."/>
        </authorList>
    </citation>
    <scope>NUCLEOTIDE SEQUENCE [LARGE SCALE GENOMIC DNA]</scope>
    <source>
        <strain evidence="11 12">AW4</strain>
    </source>
</reference>
<dbReference type="EMBL" id="JAHWXS010000012">
    <property type="protein sequence ID" value="MFK5734418.1"/>
    <property type="molecule type" value="Genomic_DNA"/>
</dbReference>
<evidence type="ECO:0000256" key="8">
    <source>
        <dbReference type="SAM" id="Phobius"/>
    </source>
</evidence>
<dbReference type="Proteomes" id="UP001621534">
    <property type="component" value="Unassembled WGS sequence"/>
</dbReference>
<keyword evidence="6 8" id="KW-1133">Transmembrane helix</keyword>
<dbReference type="EMBL" id="JABWRE010000015">
    <property type="protein sequence ID" value="MBC3442694.1"/>
    <property type="molecule type" value="Genomic_DNA"/>
</dbReference>
<keyword evidence="3" id="KW-0997">Cell inner membrane</keyword>
<dbReference type="AlphaFoldDB" id="A0A923G1S9"/>
<name>A0A923G1S9_9PSED</name>
<reference evidence="11" key="5">
    <citation type="submission" date="2021-07" db="EMBL/GenBank/DDBJ databases">
        <authorList>
            <person name="Wevar Oller A.L."/>
            <person name="Talano M.A."/>
            <person name="Torres Tejerizo G.A."/>
            <person name="Agostini E."/>
        </authorList>
    </citation>
    <scope>NUCLEOTIDE SEQUENCE</scope>
    <source>
        <strain evidence="11">AW4</strain>
    </source>
</reference>
<evidence type="ECO:0000313" key="11">
    <source>
        <dbReference type="EMBL" id="MFK5734418.1"/>
    </source>
</evidence>